<dbReference type="AlphaFoldDB" id="X8AFN6"/>
<comment type="caution">
    <text evidence="1">The sequence shown here is derived from an EMBL/GenBank/DDBJ whole genome shotgun (WGS) entry which is preliminary data.</text>
</comment>
<proteinExistence type="predicted"/>
<sequence length="38" mass="4068">MYAFLMMLGGMDTTSGFTEMCCCACAKTPVASAVDRRP</sequence>
<organism evidence="1">
    <name type="scientific">Mycobacterium xenopi 4042</name>
    <dbReference type="NCBI Taxonomy" id="1299334"/>
    <lineage>
        <taxon>Bacteria</taxon>
        <taxon>Bacillati</taxon>
        <taxon>Actinomycetota</taxon>
        <taxon>Actinomycetes</taxon>
        <taxon>Mycobacteriales</taxon>
        <taxon>Mycobacteriaceae</taxon>
        <taxon>Mycobacterium</taxon>
    </lineage>
</organism>
<reference evidence="1" key="1">
    <citation type="submission" date="2014-01" db="EMBL/GenBank/DDBJ databases">
        <authorList>
            <person name="Brown-Elliot B."/>
            <person name="Wallace R."/>
            <person name="Lenaerts A."/>
            <person name="Ordway D."/>
            <person name="DeGroote M.A."/>
            <person name="Parker T."/>
            <person name="Sizemore C."/>
            <person name="Tallon L.J."/>
            <person name="Sadzewicz L.K."/>
            <person name="Sengamalay N."/>
            <person name="Fraser C.M."/>
            <person name="Hine E."/>
            <person name="Shefchek K.A."/>
            <person name="Das S.P."/>
            <person name="Tettelin H."/>
        </authorList>
    </citation>
    <scope>NUCLEOTIDE SEQUENCE [LARGE SCALE GENOMIC DNA]</scope>
    <source>
        <strain evidence="1">4042</strain>
    </source>
</reference>
<accession>X8AFN6</accession>
<evidence type="ECO:0000313" key="1">
    <source>
        <dbReference type="EMBL" id="EUA30727.1"/>
    </source>
</evidence>
<protein>
    <submittedName>
        <fullName evidence="1">Uncharacterized protein</fullName>
    </submittedName>
</protein>
<gene>
    <name evidence="1" type="ORF">I553_4984</name>
</gene>
<dbReference type="EMBL" id="JAOB01000060">
    <property type="protein sequence ID" value="EUA30727.1"/>
    <property type="molecule type" value="Genomic_DNA"/>
</dbReference>
<dbReference type="PATRIC" id="fig|1299334.3.peg.6650"/>
<name>X8AFN6_MYCXE</name>